<comment type="caution">
    <text evidence="1">The sequence shown here is derived from an EMBL/GenBank/DDBJ whole genome shotgun (WGS) entry which is preliminary data.</text>
</comment>
<protein>
    <submittedName>
        <fullName evidence="1">Uncharacterized protein</fullName>
    </submittedName>
</protein>
<name>A0A7C0Y9A8_DESA2</name>
<evidence type="ECO:0000313" key="1">
    <source>
        <dbReference type="EMBL" id="HDD44151.1"/>
    </source>
</evidence>
<sequence length="88" mass="10314">MEVQDKELTKEEIWALLSKEEKEIIAGGCQVLPDKDWLLTRIGQAFPAVGLDLYIVNELFKNLGKLRFPEESKWLISFYYDQFFNGKK</sequence>
<gene>
    <name evidence="1" type="ORF">ENG63_04735</name>
</gene>
<reference evidence="1" key="1">
    <citation type="journal article" date="2020" name="mSystems">
        <title>Genome- and Community-Level Interaction Insights into Carbon Utilization and Element Cycling Functions of Hydrothermarchaeota in Hydrothermal Sediment.</title>
        <authorList>
            <person name="Zhou Z."/>
            <person name="Liu Y."/>
            <person name="Xu W."/>
            <person name="Pan J."/>
            <person name="Luo Z.H."/>
            <person name="Li M."/>
        </authorList>
    </citation>
    <scope>NUCLEOTIDE SEQUENCE [LARGE SCALE GENOMIC DNA]</scope>
    <source>
        <strain evidence="1">HyVt-233</strain>
    </source>
</reference>
<dbReference type="Proteomes" id="UP000886289">
    <property type="component" value="Unassembled WGS sequence"/>
</dbReference>
<dbReference type="EMBL" id="DRBS01000185">
    <property type="protein sequence ID" value="HDD44151.1"/>
    <property type="molecule type" value="Genomic_DNA"/>
</dbReference>
<organism evidence="1">
    <name type="scientific">Desulfofervidus auxilii</name>
    <dbReference type="NCBI Taxonomy" id="1621989"/>
    <lineage>
        <taxon>Bacteria</taxon>
        <taxon>Pseudomonadati</taxon>
        <taxon>Thermodesulfobacteriota</taxon>
        <taxon>Candidatus Desulfofervidia</taxon>
        <taxon>Candidatus Desulfofervidales</taxon>
        <taxon>Candidatus Desulfofervidaceae</taxon>
        <taxon>Candidatus Desulfofervidus</taxon>
    </lineage>
</organism>
<accession>A0A7C0Y9A8</accession>
<dbReference type="AlphaFoldDB" id="A0A7C0Y9A8"/>
<proteinExistence type="predicted"/>